<protein>
    <submittedName>
        <fullName evidence="2">Uncharacterized protein</fullName>
    </submittedName>
</protein>
<dbReference type="AlphaFoldDB" id="A0A402ADU8"/>
<proteinExistence type="predicted"/>
<accession>A0A402ADU8</accession>
<feature type="transmembrane region" description="Helical" evidence="1">
    <location>
        <begin position="16"/>
        <end position="36"/>
    </location>
</feature>
<organism evidence="2 3">
    <name type="scientific">Dictyobacter kobayashii</name>
    <dbReference type="NCBI Taxonomy" id="2014872"/>
    <lineage>
        <taxon>Bacteria</taxon>
        <taxon>Bacillati</taxon>
        <taxon>Chloroflexota</taxon>
        <taxon>Ktedonobacteria</taxon>
        <taxon>Ktedonobacterales</taxon>
        <taxon>Dictyobacteraceae</taxon>
        <taxon>Dictyobacter</taxon>
    </lineage>
</organism>
<keyword evidence="1" id="KW-0812">Transmembrane</keyword>
<comment type="caution">
    <text evidence="2">The sequence shown here is derived from an EMBL/GenBank/DDBJ whole genome shotgun (WGS) entry which is preliminary data.</text>
</comment>
<name>A0A402ADU8_9CHLR</name>
<dbReference type="Proteomes" id="UP000287188">
    <property type="component" value="Unassembled WGS sequence"/>
</dbReference>
<evidence type="ECO:0000256" key="1">
    <source>
        <dbReference type="SAM" id="Phobius"/>
    </source>
</evidence>
<dbReference type="EMBL" id="BIFS01000001">
    <property type="protein sequence ID" value="GCE17274.1"/>
    <property type="molecule type" value="Genomic_DNA"/>
</dbReference>
<gene>
    <name evidence="2" type="ORF">KDK_10740</name>
</gene>
<evidence type="ECO:0000313" key="2">
    <source>
        <dbReference type="EMBL" id="GCE17274.1"/>
    </source>
</evidence>
<evidence type="ECO:0000313" key="3">
    <source>
        <dbReference type="Proteomes" id="UP000287188"/>
    </source>
</evidence>
<keyword evidence="3" id="KW-1185">Reference proteome</keyword>
<reference evidence="3" key="1">
    <citation type="submission" date="2018-12" db="EMBL/GenBank/DDBJ databases">
        <title>Tengunoibacter tsumagoiensis gen. nov., sp. nov., Dictyobacter kobayashii sp. nov., D. alpinus sp. nov., and D. joshuensis sp. nov. and description of Dictyobacteraceae fam. nov. within the order Ktedonobacterales isolated from Tengu-no-mugimeshi.</title>
        <authorList>
            <person name="Wang C.M."/>
            <person name="Zheng Y."/>
            <person name="Sakai Y."/>
            <person name="Toyoda A."/>
            <person name="Minakuchi Y."/>
            <person name="Abe K."/>
            <person name="Yokota A."/>
            <person name="Yabe S."/>
        </authorList>
    </citation>
    <scope>NUCLEOTIDE SEQUENCE [LARGE SCALE GENOMIC DNA]</scope>
    <source>
        <strain evidence="3">Uno11</strain>
    </source>
</reference>
<keyword evidence="1" id="KW-0472">Membrane</keyword>
<keyword evidence="1" id="KW-1133">Transmembrane helix</keyword>
<sequence length="59" mass="7205">MLRSYFWIHEPIHQQPMLFVGILLMIFGVQFFLAGLQSEMIRHYAFERDEEYSIRQELV</sequence>